<comment type="caution">
    <text evidence="2">The sequence shown here is derived from an EMBL/GenBank/DDBJ whole genome shotgun (WGS) entry which is preliminary data.</text>
</comment>
<dbReference type="InterPro" id="IPR043502">
    <property type="entry name" value="DNA/RNA_pol_sf"/>
</dbReference>
<dbReference type="EMBL" id="JAHIBW010000008">
    <property type="protein sequence ID" value="KAG7308808.1"/>
    <property type="molecule type" value="Genomic_DNA"/>
</dbReference>
<gene>
    <name evidence="2" type="ORF">JYU34_006043</name>
</gene>
<dbReference type="Proteomes" id="UP000823941">
    <property type="component" value="Chromosome 8"/>
</dbReference>
<dbReference type="PROSITE" id="PS50878">
    <property type="entry name" value="RT_POL"/>
    <property type="match status" value="1"/>
</dbReference>
<accession>A0ABQ7QUT7</accession>
<evidence type="ECO:0000313" key="2">
    <source>
        <dbReference type="EMBL" id="KAG7308808.1"/>
    </source>
</evidence>
<sequence length="851" mass="98087">MLNICAVYAPSPLKYEYMQVFLNNLTNILHNKVPNSSSTLLIGDFNLTNTEWVPDTNTNAMYPSCSSNSIENMCIDNMSYNNFHQYNYVKNKNGKILDLVCSNFPLNISITPIEDTNSAVPPDDHHPAIEVNFVKMSESIIKPNNIPSLNFFLTNYEAVNEVLSSIDWNEKLGNISNVDLAVDVFYATLMPIISKHTPLRKPRNEKYPVWYSPALLKCIKEKKKYHSKYKKFNNLRDKLTFDMLRDRCDELIRECYTNFKKNAADHLKQHPKKFWKYVNDLKRNSNSLPNEMTLNGIMAKGGQDICDLFSLHFQSVYSNYSISGSTTQLIGDNVVTNNLALDNFTITEEEVLKKLKALDSDKAPGPDQLPPFFLKKCACNLVKPLTKIFQLSLKTSFYPTKWKLAYLTPIHKSGDYNNIAYYRPISNLSVCGKVLESLVQKYILNHVKNQIDENQHGFLPKKSTASNLVSYVSYLSDALDKQNEVHAIYTDFSKAFDLVNHSLLLRKIEGMGIHGSLLRWCESYLSNRSQLVYIKGFRSVEKPVPSGVPQGSHLGPLFFLIFINDLSNIIKSEFKFFADDLKLYRIVSDIQDCELIQNDLNNIYKWCTDNCMSLNAEKCLHIKFTRKKHPMPANYSINHTSLKEVNSIRDLGIIIDSSLSFRHHIDNIINKTSKLSGFINRQMKSLKQPSVTVVIYNTLVRGILEYCSTVWNPSYQVHIDRIERVQKRFLYHLAYSDQKCRTLDSYSDRLRYYKMSPLNTRRKLLDICFLFKIIHGHINCPELLQRVNFSIPRSNSRLQNRKTFSLPQSKSNLGLHSPIYRMCSSTNYIRDEIDIFCSSITSLKSSLKKIL</sequence>
<evidence type="ECO:0000313" key="3">
    <source>
        <dbReference type="Proteomes" id="UP000823941"/>
    </source>
</evidence>
<dbReference type="Pfam" id="PF00078">
    <property type="entry name" value="RVT_1"/>
    <property type="match status" value="1"/>
</dbReference>
<keyword evidence="3" id="KW-1185">Reference proteome</keyword>
<dbReference type="InterPro" id="IPR000477">
    <property type="entry name" value="RT_dom"/>
</dbReference>
<name>A0ABQ7QUT7_PLUXY</name>
<feature type="domain" description="Reverse transcriptase" evidence="1">
    <location>
        <begin position="391"/>
        <end position="655"/>
    </location>
</feature>
<dbReference type="CDD" id="cd01650">
    <property type="entry name" value="RT_nLTR_like"/>
    <property type="match status" value="1"/>
</dbReference>
<evidence type="ECO:0000259" key="1">
    <source>
        <dbReference type="PROSITE" id="PS50878"/>
    </source>
</evidence>
<dbReference type="SUPFAM" id="SSF56672">
    <property type="entry name" value="DNA/RNA polymerases"/>
    <property type="match status" value="1"/>
</dbReference>
<dbReference type="Gene3D" id="3.60.10.10">
    <property type="entry name" value="Endonuclease/exonuclease/phosphatase"/>
    <property type="match status" value="1"/>
</dbReference>
<dbReference type="PANTHER" id="PTHR33332">
    <property type="entry name" value="REVERSE TRANSCRIPTASE DOMAIN-CONTAINING PROTEIN"/>
    <property type="match status" value="1"/>
</dbReference>
<protein>
    <recommendedName>
        <fullName evidence="1">Reverse transcriptase domain-containing protein</fullName>
    </recommendedName>
</protein>
<organism evidence="2 3">
    <name type="scientific">Plutella xylostella</name>
    <name type="common">Diamondback moth</name>
    <name type="synonym">Plutella maculipennis</name>
    <dbReference type="NCBI Taxonomy" id="51655"/>
    <lineage>
        <taxon>Eukaryota</taxon>
        <taxon>Metazoa</taxon>
        <taxon>Ecdysozoa</taxon>
        <taxon>Arthropoda</taxon>
        <taxon>Hexapoda</taxon>
        <taxon>Insecta</taxon>
        <taxon>Pterygota</taxon>
        <taxon>Neoptera</taxon>
        <taxon>Endopterygota</taxon>
        <taxon>Lepidoptera</taxon>
        <taxon>Glossata</taxon>
        <taxon>Ditrysia</taxon>
        <taxon>Yponomeutoidea</taxon>
        <taxon>Plutellidae</taxon>
        <taxon>Plutella</taxon>
    </lineage>
</organism>
<dbReference type="InterPro" id="IPR036691">
    <property type="entry name" value="Endo/exonu/phosph_ase_sf"/>
</dbReference>
<proteinExistence type="predicted"/>
<reference evidence="2 3" key="1">
    <citation type="submission" date="2021-06" db="EMBL/GenBank/DDBJ databases">
        <title>A haploid diamondback moth (Plutella xylostella L.) genome assembly resolves 31 chromosomes and identifies a diamide resistance mutation.</title>
        <authorList>
            <person name="Ward C.M."/>
            <person name="Perry K.D."/>
            <person name="Baker G."/>
            <person name="Powis K."/>
            <person name="Heckel D.G."/>
            <person name="Baxter S.W."/>
        </authorList>
    </citation>
    <scope>NUCLEOTIDE SEQUENCE [LARGE SCALE GENOMIC DNA]</scope>
    <source>
        <strain evidence="2 3">LV</strain>
        <tissue evidence="2">Single pupa</tissue>
    </source>
</reference>